<feature type="region of interest" description="Disordered" evidence="1">
    <location>
        <begin position="431"/>
        <end position="450"/>
    </location>
</feature>
<reference evidence="2" key="2">
    <citation type="submission" date="2020-09" db="EMBL/GenBank/DDBJ databases">
        <authorList>
            <person name="Sun Q."/>
            <person name="Ohkuma M."/>
        </authorList>
    </citation>
    <scope>NUCLEOTIDE SEQUENCE</scope>
    <source>
        <strain evidence="2">JCM 4369</strain>
    </source>
</reference>
<evidence type="ECO:0000313" key="2">
    <source>
        <dbReference type="EMBL" id="GGU93085.1"/>
    </source>
</evidence>
<name>A0A918IA00_9ACTN</name>
<gene>
    <name evidence="2" type="ORF">GCM10010260_29890</name>
</gene>
<dbReference type="AlphaFoldDB" id="A0A918IA00"/>
<comment type="caution">
    <text evidence="2">The sequence shown here is derived from an EMBL/GenBank/DDBJ whole genome shotgun (WGS) entry which is preliminary data.</text>
</comment>
<dbReference type="EMBL" id="BMTD01000005">
    <property type="protein sequence ID" value="GGU93085.1"/>
    <property type="molecule type" value="Genomic_DNA"/>
</dbReference>
<evidence type="ECO:0000313" key="3">
    <source>
        <dbReference type="Proteomes" id="UP000618795"/>
    </source>
</evidence>
<feature type="region of interest" description="Disordered" evidence="1">
    <location>
        <begin position="1035"/>
        <end position="1067"/>
    </location>
</feature>
<reference evidence="2" key="1">
    <citation type="journal article" date="2014" name="Int. J. Syst. Evol. Microbiol.">
        <title>Complete genome sequence of Corynebacterium casei LMG S-19264T (=DSM 44701T), isolated from a smear-ripened cheese.</title>
        <authorList>
            <consortium name="US DOE Joint Genome Institute (JGI-PGF)"/>
            <person name="Walter F."/>
            <person name="Albersmeier A."/>
            <person name="Kalinowski J."/>
            <person name="Ruckert C."/>
        </authorList>
    </citation>
    <scope>NUCLEOTIDE SEQUENCE</scope>
    <source>
        <strain evidence="2">JCM 4369</strain>
    </source>
</reference>
<sequence length="1067" mass="115511">MPALPAPGAARPGSSEGAVIATGDARRLYDEMRALRGRAETRRHAAGQPFSQREIEKALDRPPYSIKFRGQAISEWVPDDVVKAQVPHDADAVWALVRLWSDWAGDEHPDEGHWRNLVERAQPVRAPRSGRRPVGRPMSEYVDHLVLDDLEVHPCLEVGEGPGLGPLPAYVRREHDAQLRAVLDAVRTGASQIAVLVGGSSTGKTRACWEALEPLREAGGWRLWHPYDPTRPEAALEGLDRVGPRTVVWLNETQEYLGDGALGERVAAKLRSLLTDQARAPVLVLGTLWPQDYAALLQRPGSQVRLVLGYRMIEVPNAFTGADLAALRQAAAVDGRLAIAAERADAAQVTQYLAGGPELIERFSLAPPAPKAVIRAAMDLRRMGHGNALPRALLEAAAQAYLLDIEWEQLDDDWVEQALAYTSSPCKGVRGPVTRIRPRSGSRPPLADRSHGGPVYRLADYLDEFGRRLFADLVPPKGFWAAATRADPGEMVVLADAARARGMLCDAVRLYVHATERGSCTVDRDRRYMGCAAVNAVRLMDTLSPDDPRPRRWAAAYCSLDNAYDVDALLRSADSEAVTALLARNPASRAPLDRPSPVERLLSTLDELGAQDQVDLLLARNPASHVDAADRYGLVELLSTLHRLGAAGQVDHLARRGAATVTFRFLYRNSVFGTLSAVGAHEHAATLAARAAAEVSFTDVDAPKAVACVLDELQALGASEAIHVLLLRNPAQHVRDDGEGGLEALADALQRVRAHEQIAVLHARMAALADTGDPGALARVLFILRATGARDRVPDLLNRVPATRVDLRPALGLANLLGALAMNDAPDYVTALLSRNPSAHTTVESAEGLLGALRRLGADEQYDTLAQRIAREFPLGDPARLRGLLSSLQYIESVGGGVVVPNPVPHLELLLARDPAEQVELADTYAVAALIAELREIGAEDISVQLASRAATSAPLDDAYGAALLLKSLPTGDLVTRLLARDPATHVSISYAHNHMRDDVLFLVQQLRAAGAADQADHLLRRLVAAGRFTDFRRDPETSDEFRWGREPGGAPAEPWDWEKASRATAR</sequence>
<dbReference type="RefSeq" id="WP_191873978.1">
    <property type="nucleotide sequence ID" value="NZ_BMTD01000005.1"/>
</dbReference>
<organism evidence="2 3">
    <name type="scientific">Streptomyces filipinensis</name>
    <dbReference type="NCBI Taxonomy" id="66887"/>
    <lineage>
        <taxon>Bacteria</taxon>
        <taxon>Bacillati</taxon>
        <taxon>Actinomycetota</taxon>
        <taxon>Actinomycetes</taxon>
        <taxon>Kitasatosporales</taxon>
        <taxon>Streptomycetaceae</taxon>
        <taxon>Streptomyces</taxon>
    </lineage>
</organism>
<accession>A0A918IA00</accession>
<keyword evidence="3" id="KW-1185">Reference proteome</keyword>
<protein>
    <recommendedName>
        <fullName evidence="4">ATP-binding protein</fullName>
    </recommendedName>
</protein>
<evidence type="ECO:0008006" key="4">
    <source>
        <dbReference type="Google" id="ProtNLM"/>
    </source>
</evidence>
<evidence type="ECO:0000256" key="1">
    <source>
        <dbReference type="SAM" id="MobiDB-lite"/>
    </source>
</evidence>
<dbReference type="Proteomes" id="UP000618795">
    <property type="component" value="Unassembled WGS sequence"/>
</dbReference>
<proteinExistence type="predicted"/>
<feature type="compositionally biased region" description="Basic and acidic residues" evidence="1">
    <location>
        <begin position="1035"/>
        <end position="1046"/>
    </location>
</feature>
<feature type="compositionally biased region" description="Basic and acidic residues" evidence="1">
    <location>
        <begin position="1057"/>
        <end position="1067"/>
    </location>
</feature>